<feature type="region of interest" description="Disordered" evidence="2">
    <location>
        <begin position="1"/>
        <end position="24"/>
    </location>
</feature>
<accession>A0A0L0BWS9</accession>
<reference evidence="3 4" key="1">
    <citation type="journal article" date="2015" name="Nat. Commun.">
        <title>Lucilia cuprina genome unlocks parasitic fly biology to underpin future interventions.</title>
        <authorList>
            <person name="Anstead C.A."/>
            <person name="Korhonen P.K."/>
            <person name="Young N.D."/>
            <person name="Hall R.S."/>
            <person name="Jex A.R."/>
            <person name="Murali S.C."/>
            <person name="Hughes D.S."/>
            <person name="Lee S.F."/>
            <person name="Perry T."/>
            <person name="Stroehlein A.J."/>
            <person name="Ansell B.R."/>
            <person name="Breugelmans B."/>
            <person name="Hofmann A."/>
            <person name="Qu J."/>
            <person name="Dugan S."/>
            <person name="Lee S.L."/>
            <person name="Chao H."/>
            <person name="Dinh H."/>
            <person name="Han Y."/>
            <person name="Doddapaneni H.V."/>
            <person name="Worley K.C."/>
            <person name="Muzny D.M."/>
            <person name="Ioannidis P."/>
            <person name="Waterhouse R.M."/>
            <person name="Zdobnov E.M."/>
            <person name="James P.J."/>
            <person name="Bagnall N.H."/>
            <person name="Kotze A.C."/>
            <person name="Gibbs R.A."/>
            <person name="Richards S."/>
            <person name="Batterham P."/>
            <person name="Gasser R.B."/>
        </authorList>
    </citation>
    <scope>NUCLEOTIDE SEQUENCE [LARGE SCALE GENOMIC DNA]</scope>
    <source>
        <strain evidence="3 4">LS</strain>
        <tissue evidence="3">Full body</tissue>
    </source>
</reference>
<dbReference type="AlphaFoldDB" id="A0A0L0BWS9"/>
<dbReference type="Proteomes" id="UP000037069">
    <property type="component" value="Unassembled WGS sequence"/>
</dbReference>
<proteinExistence type="predicted"/>
<name>A0A0L0BWS9_LUCCU</name>
<feature type="compositionally biased region" description="Polar residues" evidence="2">
    <location>
        <begin position="146"/>
        <end position="155"/>
    </location>
</feature>
<comment type="caution">
    <text evidence="3">The sequence shown here is derived from an EMBL/GenBank/DDBJ whole genome shotgun (WGS) entry which is preliminary data.</text>
</comment>
<dbReference type="OrthoDB" id="8019026at2759"/>
<evidence type="ECO:0000256" key="2">
    <source>
        <dbReference type="SAM" id="MobiDB-lite"/>
    </source>
</evidence>
<gene>
    <name evidence="3" type="ORF">FF38_05667</name>
</gene>
<sequence>MSSDESNSTELLTSSQKSKRTYKSRMIPLESGQRCIASAMARIIKHMVSKELQERCKDLLQMEDMAETEARILHVLQQIDKEREEAEKEKDNKRKRIKKTFALVCSLVYNSFEIEKEDISGRIEATPASAAVTEAPPAKEERLRRSTPSMNSTPSVDGLLKKSLSFSKNCSDQSQTGRNTNLFSLRALRRSAFVSNWKVSKMGMKQESHRVVK</sequence>
<feature type="region of interest" description="Disordered" evidence="2">
    <location>
        <begin position="127"/>
        <end position="158"/>
    </location>
</feature>
<evidence type="ECO:0000256" key="1">
    <source>
        <dbReference type="SAM" id="Coils"/>
    </source>
</evidence>
<organism evidence="3 4">
    <name type="scientific">Lucilia cuprina</name>
    <name type="common">Green bottle fly</name>
    <name type="synonym">Australian sheep blowfly</name>
    <dbReference type="NCBI Taxonomy" id="7375"/>
    <lineage>
        <taxon>Eukaryota</taxon>
        <taxon>Metazoa</taxon>
        <taxon>Ecdysozoa</taxon>
        <taxon>Arthropoda</taxon>
        <taxon>Hexapoda</taxon>
        <taxon>Insecta</taxon>
        <taxon>Pterygota</taxon>
        <taxon>Neoptera</taxon>
        <taxon>Endopterygota</taxon>
        <taxon>Diptera</taxon>
        <taxon>Brachycera</taxon>
        <taxon>Muscomorpha</taxon>
        <taxon>Oestroidea</taxon>
        <taxon>Calliphoridae</taxon>
        <taxon>Luciliinae</taxon>
        <taxon>Lucilia</taxon>
    </lineage>
</organism>
<protein>
    <submittedName>
        <fullName evidence="3">Uncharacterized protein</fullName>
    </submittedName>
</protein>
<feature type="compositionally biased region" description="Polar residues" evidence="2">
    <location>
        <begin position="1"/>
        <end position="16"/>
    </location>
</feature>
<feature type="coiled-coil region" evidence="1">
    <location>
        <begin position="49"/>
        <end position="103"/>
    </location>
</feature>
<keyword evidence="1" id="KW-0175">Coiled coil</keyword>
<evidence type="ECO:0000313" key="4">
    <source>
        <dbReference type="Proteomes" id="UP000037069"/>
    </source>
</evidence>
<evidence type="ECO:0000313" key="3">
    <source>
        <dbReference type="EMBL" id="KNC24488.1"/>
    </source>
</evidence>
<dbReference type="EMBL" id="JRES01001224">
    <property type="protein sequence ID" value="KNC24488.1"/>
    <property type="molecule type" value="Genomic_DNA"/>
</dbReference>
<keyword evidence="4" id="KW-1185">Reference proteome</keyword>